<sequence length="311" mass="35608">MNENNTRLIQHLTTNNPPPNAAPTQEKANQPRRSHRLGDHDSQSHHSTGRVTPPEVIANNHQVCTLAQVLMEIKKEEFVKWPGKIKTNPLKRNENKYCEFHRDHGHNIEDYFQLKEQIADLIKKGYPWRLWIRGILKLISEENAREANRRAKEEVDQVVSDLRDEAPPDHDMARFHCCGLPLALQCNPRSPDIGKNQGHHFYRPPDNEVFHFNKGSEIDNAEMEALRDEINEITLVDPRQGCGAGLVLQTPSGEHMSKHMEYAIRIGFKATTNEAEYEVLLARLRVATELGVESLDTFRKSGRSEGPIKKD</sequence>
<dbReference type="AlphaFoldDB" id="A0A7J0EYC4"/>
<feature type="region of interest" description="Disordered" evidence="1">
    <location>
        <begin position="1"/>
        <end position="56"/>
    </location>
</feature>
<evidence type="ECO:0000313" key="2">
    <source>
        <dbReference type="EMBL" id="GFY91186.1"/>
    </source>
</evidence>
<dbReference type="OrthoDB" id="1740536at2759"/>
<evidence type="ECO:0000256" key="1">
    <source>
        <dbReference type="SAM" id="MobiDB-lite"/>
    </source>
</evidence>
<comment type="caution">
    <text evidence="2">The sequence shown here is derived from an EMBL/GenBank/DDBJ whole genome shotgun (WGS) entry which is preliminary data.</text>
</comment>
<gene>
    <name evidence="2" type="ORF">Acr_07g0013820</name>
</gene>
<feature type="compositionally biased region" description="Polar residues" evidence="1">
    <location>
        <begin position="1"/>
        <end position="12"/>
    </location>
</feature>
<accession>A0A7J0EYC4</accession>
<organism evidence="2 3">
    <name type="scientific">Actinidia rufa</name>
    <dbReference type="NCBI Taxonomy" id="165716"/>
    <lineage>
        <taxon>Eukaryota</taxon>
        <taxon>Viridiplantae</taxon>
        <taxon>Streptophyta</taxon>
        <taxon>Embryophyta</taxon>
        <taxon>Tracheophyta</taxon>
        <taxon>Spermatophyta</taxon>
        <taxon>Magnoliopsida</taxon>
        <taxon>eudicotyledons</taxon>
        <taxon>Gunneridae</taxon>
        <taxon>Pentapetalae</taxon>
        <taxon>asterids</taxon>
        <taxon>Ericales</taxon>
        <taxon>Actinidiaceae</taxon>
        <taxon>Actinidia</taxon>
    </lineage>
</organism>
<protein>
    <recommendedName>
        <fullName evidence="4">Retrotransposon gag domain-containing protein</fullName>
    </recommendedName>
</protein>
<dbReference type="EMBL" id="BJWL01000007">
    <property type="protein sequence ID" value="GFY91186.1"/>
    <property type="molecule type" value="Genomic_DNA"/>
</dbReference>
<reference evidence="2 3" key="1">
    <citation type="submission" date="2019-07" db="EMBL/GenBank/DDBJ databases">
        <title>De Novo Assembly of kiwifruit Actinidia rufa.</title>
        <authorList>
            <person name="Sugita-Konishi S."/>
            <person name="Sato K."/>
            <person name="Mori E."/>
            <person name="Abe Y."/>
            <person name="Kisaki G."/>
            <person name="Hamano K."/>
            <person name="Suezawa K."/>
            <person name="Otani M."/>
            <person name="Fukuda T."/>
            <person name="Manabe T."/>
            <person name="Gomi K."/>
            <person name="Tabuchi M."/>
            <person name="Akimitsu K."/>
            <person name="Kataoka I."/>
        </authorList>
    </citation>
    <scope>NUCLEOTIDE SEQUENCE [LARGE SCALE GENOMIC DNA]</scope>
    <source>
        <strain evidence="3">cv. Fuchu</strain>
    </source>
</reference>
<evidence type="ECO:0000313" key="3">
    <source>
        <dbReference type="Proteomes" id="UP000585474"/>
    </source>
</evidence>
<proteinExistence type="predicted"/>
<evidence type="ECO:0008006" key="4">
    <source>
        <dbReference type="Google" id="ProtNLM"/>
    </source>
</evidence>
<name>A0A7J0EYC4_9ERIC</name>
<dbReference type="Proteomes" id="UP000585474">
    <property type="component" value="Unassembled WGS sequence"/>
</dbReference>
<keyword evidence="3" id="KW-1185">Reference proteome</keyword>